<accession>A0A9W7D783</accession>
<sequence>MKHRLPGTVVCLVYRSSTKPPSGVPMRLVTATIPPKINDAEVSSEKSPNPMNTSGPKALNTPNVNVYAP</sequence>
<evidence type="ECO:0000256" key="1">
    <source>
        <dbReference type="SAM" id="MobiDB-lite"/>
    </source>
</evidence>
<evidence type="ECO:0000313" key="3">
    <source>
        <dbReference type="Proteomes" id="UP001165083"/>
    </source>
</evidence>
<name>A0A9W7D783_9STRA</name>
<comment type="caution">
    <text evidence="2">The sequence shown here is derived from an EMBL/GenBank/DDBJ whole genome shotgun (WGS) entry which is preliminary data.</text>
</comment>
<evidence type="ECO:0000313" key="2">
    <source>
        <dbReference type="EMBL" id="GMF64490.1"/>
    </source>
</evidence>
<organism evidence="2 3">
    <name type="scientific">Phytophthora lilii</name>
    <dbReference type="NCBI Taxonomy" id="2077276"/>
    <lineage>
        <taxon>Eukaryota</taxon>
        <taxon>Sar</taxon>
        <taxon>Stramenopiles</taxon>
        <taxon>Oomycota</taxon>
        <taxon>Peronosporomycetes</taxon>
        <taxon>Peronosporales</taxon>
        <taxon>Peronosporaceae</taxon>
        <taxon>Phytophthora</taxon>
    </lineage>
</organism>
<proteinExistence type="predicted"/>
<dbReference type="AlphaFoldDB" id="A0A9W7D783"/>
<reference evidence="2" key="1">
    <citation type="submission" date="2023-04" db="EMBL/GenBank/DDBJ databases">
        <title>Phytophthora lilii NBRC 32176.</title>
        <authorList>
            <person name="Ichikawa N."/>
            <person name="Sato H."/>
            <person name="Tonouchi N."/>
        </authorList>
    </citation>
    <scope>NUCLEOTIDE SEQUENCE</scope>
    <source>
        <strain evidence="2">NBRC 32176</strain>
    </source>
</reference>
<protein>
    <submittedName>
        <fullName evidence="2">Unnamed protein product</fullName>
    </submittedName>
</protein>
<gene>
    <name evidence="2" type="ORF">Plil01_001728300</name>
</gene>
<feature type="region of interest" description="Disordered" evidence="1">
    <location>
        <begin position="38"/>
        <end position="69"/>
    </location>
</feature>
<keyword evidence="3" id="KW-1185">Reference proteome</keyword>
<feature type="compositionally biased region" description="Polar residues" evidence="1">
    <location>
        <begin position="45"/>
        <end position="69"/>
    </location>
</feature>
<dbReference type="Proteomes" id="UP001165083">
    <property type="component" value="Unassembled WGS sequence"/>
</dbReference>
<dbReference type="EMBL" id="BSXW01012417">
    <property type="protein sequence ID" value="GMF64490.1"/>
    <property type="molecule type" value="Genomic_DNA"/>
</dbReference>